<comment type="caution">
    <text evidence="10">The sequence shown here is derived from an EMBL/GenBank/DDBJ whole genome shotgun (WGS) entry which is preliminary data.</text>
</comment>
<dbReference type="SUPFAM" id="SSF53850">
    <property type="entry name" value="Periplasmic binding protein-like II"/>
    <property type="match status" value="1"/>
</dbReference>
<feature type="transmembrane region" description="Helical" evidence="8">
    <location>
        <begin position="233"/>
        <end position="260"/>
    </location>
</feature>
<dbReference type="InterPro" id="IPR013099">
    <property type="entry name" value="K_chnl_dom"/>
</dbReference>
<keyword evidence="3 8" id="KW-0812">Transmembrane</keyword>
<sequence>MHTSSRFHPVYGCVLILVSVMYFNVEAKCPADLKNKTCRRDLSRICPVCIEVSWLIRPPFTFQNGNYTSGILPALLNLMLTKCCGNHTPSCWEVTYYPPVENPEQLLRLSRDSHVIYPVIVDKQEAVSLDHNLISLIPPSSIGFVVPRGKRESFPKKLLMSVFEAWPVLILTILLSILAGVLLWVLDTWFNEEQFPRNFFRGSWEGFWWAFVSMTTVGYGDRAPISLLGRTFAVCWILIGICICSIFTATLTTSLTTISLDTKKSLPGSKVGVIKRSIEMALAMQQQADIRLYNSVEEMSVALDNGVIEGVLLDNYQISHYTETLFPDSKFKTDEIIKVESLSYGAVVNDTYLRKCFRRLIAEDKYLLYDFTRNELTKTLKGGGDDEAVQNSQSIFDPTGDLFYPSLYTCIALVVIIFLVGVVTELFCFRTGRCTLSKKGRNHSGAIPLSEVKGDTALDQLEKEMLGEVQALFNKYRDRLEEVKNQENNGNAMSMHSTV</sequence>
<evidence type="ECO:0000256" key="6">
    <source>
        <dbReference type="ARBA" id="ARBA00023136"/>
    </source>
</evidence>
<keyword evidence="11" id="KW-1185">Reference proteome</keyword>
<dbReference type="PANTHER" id="PTHR11537">
    <property type="entry name" value="VOLTAGE-GATED POTASSIUM CHANNEL"/>
    <property type="match status" value="1"/>
</dbReference>
<feature type="transmembrane region" description="Helical" evidence="8">
    <location>
        <begin position="6"/>
        <end position="25"/>
    </location>
</feature>
<reference evidence="10 11" key="1">
    <citation type="submission" date="2022-05" db="EMBL/GenBank/DDBJ databases">
        <authorList>
            <consortium name="Genoscope - CEA"/>
            <person name="William W."/>
        </authorList>
    </citation>
    <scope>NUCLEOTIDE SEQUENCE [LARGE SCALE GENOMIC DNA]</scope>
</reference>
<feature type="transmembrane region" description="Helical" evidence="8">
    <location>
        <begin position="206"/>
        <end position="221"/>
    </location>
</feature>
<evidence type="ECO:0000256" key="5">
    <source>
        <dbReference type="ARBA" id="ARBA00023065"/>
    </source>
</evidence>
<keyword evidence="2" id="KW-0813">Transport</keyword>
<comment type="subcellular location">
    <subcellularLocation>
        <location evidence="1">Membrane</location>
        <topology evidence="1">Multi-pass membrane protein</topology>
    </subcellularLocation>
</comment>
<dbReference type="EMBL" id="CALNXI010000038">
    <property type="protein sequence ID" value="CAH3016254.1"/>
    <property type="molecule type" value="Genomic_DNA"/>
</dbReference>
<protein>
    <recommendedName>
        <fullName evidence="9">Potassium channel domain-containing protein</fullName>
    </recommendedName>
</protein>
<evidence type="ECO:0000256" key="7">
    <source>
        <dbReference type="ARBA" id="ARBA00023303"/>
    </source>
</evidence>
<organism evidence="10 11">
    <name type="scientific">Porites evermanni</name>
    <dbReference type="NCBI Taxonomy" id="104178"/>
    <lineage>
        <taxon>Eukaryota</taxon>
        <taxon>Metazoa</taxon>
        <taxon>Cnidaria</taxon>
        <taxon>Anthozoa</taxon>
        <taxon>Hexacorallia</taxon>
        <taxon>Scleractinia</taxon>
        <taxon>Fungiina</taxon>
        <taxon>Poritidae</taxon>
        <taxon>Porites</taxon>
    </lineage>
</organism>
<dbReference type="PANTHER" id="PTHR11537:SF252">
    <property type="entry name" value="POTASSIUM VOLTAGE-GATED CHANNEL PROTEIN SHAW"/>
    <property type="match status" value="1"/>
</dbReference>
<evidence type="ECO:0000256" key="4">
    <source>
        <dbReference type="ARBA" id="ARBA00022989"/>
    </source>
</evidence>
<evidence type="ECO:0000259" key="9">
    <source>
        <dbReference type="Pfam" id="PF07885"/>
    </source>
</evidence>
<feature type="transmembrane region" description="Helical" evidence="8">
    <location>
        <begin position="406"/>
        <end position="429"/>
    </location>
</feature>
<gene>
    <name evidence="10" type="ORF">PEVE_00027609</name>
</gene>
<keyword evidence="4 8" id="KW-1133">Transmembrane helix</keyword>
<keyword evidence="7" id="KW-0407">Ion channel</keyword>
<evidence type="ECO:0000256" key="3">
    <source>
        <dbReference type="ARBA" id="ARBA00022692"/>
    </source>
</evidence>
<keyword evidence="6 8" id="KW-0472">Membrane</keyword>
<dbReference type="Proteomes" id="UP001159427">
    <property type="component" value="Unassembled WGS sequence"/>
</dbReference>
<proteinExistence type="predicted"/>
<dbReference type="Pfam" id="PF07885">
    <property type="entry name" value="Ion_trans_2"/>
    <property type="match status" value="1"/>
</dbReference>
<dbReference type="SUPFAM" id="SSF81324">
    <property type="entry name" value="Voltage-gated potassium channels"/>
    <property type="match status" value="1"/>
</dbReference>
<feature type="domain" description="Potassium channel" evidence="9">
    <location>
        <begin position="181"/>
        <end position="255"/>
    </location>
</feature>
<feature type="transmembrane region" description="Helical" evidence="8">
    <location>
        <begin position="158"/>
        <end position="186"/>
    </location>
</feature>
<evidence type="ECO:0000313" key="11">
    <source>
        <dbReference type="Proteomes" id="UP001159427"/>
    </source>
</evidence>
<dbReference type="PRINTS" id="PR00169">
    <property type="entry name" value="KCHANNEL"/>
</dbReference>
<name>A0ABN8LKT1_9CNID</name>
<evidence type="ECO:0000256" key="2">
    <source>
        <dbReference type="ARBA" id="ARBA00022448"/>
    </source>
</evidence>
<keyword evidence="5" id="KW-0406">Ion transport</keyword>
<evidence type="ECO:0000256" key="8">
    <source>
        <dbReference type="SAM" id="Phobius"/>
    </source>
</evidence>
<dbReference type="Gene3D" id="3.40.190.10">
    <property type="entry name" value="Periplasmic binding protein-like II"/>
    <property type="match status" value="1"/>
</dbReference>
<dbReference type="InterPro" id="IPR028325">
    <property type="entry name" value="VG_K_chnl"/>
</dbReference>
<evidence type="ECO:0000313" key="10">
    <source>
        <dbReference type="EMBL" id="CAH3016254.1"/>
    </source>
</evidence>
<evidence type="ECO:0000256" key="1">
    <source>
        <dbReference type="ARBA" id="ARBA00004141"/>
    </source>
</evidence>
<dbReference type="Gene3D" id="1.10.287.70">
    <property type="match status" value="1"/>
</dbReference>
<accession>A0ABN8LKT1</accession>